<protein>
    <submittedName>
        <fullName evidence="2">Enoyl-CoA hydratase</fullName>
    </submittedName>
</protein>
<keyword evidence="3" id="KW-1185">Reference proteome</keyword>
<sequence length="255" mass="28398">MQTLITEQKNGVGWIRFHRPDVRNAVNLQMMQELEEVLAKWKSDSDVKVLVFTGDERAFVSGGDLTEFHRLKTADAIYPVHARMGRLLDVLERLGKPTIAAVGGAAVGGGCEIAVSCDFRFASDTAKFGFIQAGLGITTGWGGGSRLIRLVGRSRALALLLTGERIDSTQAFQYGLVDRVVPSEQLEEEVQRFAETIARTPLPVIEAYMELANRVRDGADPQELTEWESRTCSRLWESDVHHRAVEIFLRRTGRL</sequence>
<dbReference type="AlphaFoldDB" id="A0A8D5UFA4"/>
<dbReference type="SUPFAM" id="SSF52096">
    <property type="entry name" value="ClpP/crotonase"/>
    <property type="match status" value="1"/>
</dbReference>
<dbReference type="EMBL" id="AP024601">
    <property type="protein sequence ID" value="BCU82272.1"/>
    <property type="molecule type" value="Genomic_DNA"/>
</dbReference>
<dbReference type="Gene3D" id="3.90.226.10">
    <property type="entry name" value="2-enoyl-CoA Hydratase, Chain A, domain 1"/>
    <property type="match status" value="1"/>
</dbReference>
<dbReference type="Proteomes" id="UP000677436">
    <property type="component" value="Chromosome"/>
</dbReference>
<name>A0A8D5UFA4_9BACL</name>
<dbReference type="PANTHER" id="PTHR43802">
    <property type="entry name" value="ENOYL-COA HYDRATASE"/>
    <property type="match status" value="1"/>
</dbReference>
<dbReference type="KEGG" id="pabs:JIR001_20550"/>
<organism evidence="2 3">
    <name type="scientific">Polycladomyces abyssicola</name>
    <dbReference type="NCBI Taxonomy" id="1125966"/>
    <lineage>
        <taxon>Bacteria</taxon>
        <taxon>Bacillati</taxon>
        <taxon>Bacillota</taxon>
        <taxon>Bacilli</taxon>
        <taxon>Bacillales</taxon>
        <taxon>Thermoactinomycetaceae</taxon>
        <taxon>Polycladomyces</taxon>
    </lineage>
</organism>
<comment type="similarity">
    <text evidence="1">Belongs to the enoyl-CoA hydratase/isomerase family.</text>
</comment>
<gene>
    <name evidence="2" type="ORF">JIR001_20550</name>
</gene>
<dbReference type="InterPro" id="IPR001753">
    <property type="entry name" value="Enoyl-CoA_hydra/iso"/>
</dbReference>
<dbReference type="PANTHER" id="PTHR43802:SF1">
    <property type="entry name" value="IP11341P-RELATED"/>
    <property type="match status" value="1"/>
</dbReference>
<dbReference type="Pfam" id="PF00378">
    <property type="entry name" value="ECH_1"/>
    <property type="match status" value="1"/>
</dbReference>
<accession>A0A8D5UFA4</accession>
<proteinExistence type="inferred from homology"/>
<reference evidence="2" key="2">
    <citation type="journal article" date="2021" name="Microbiol. Resour. Announc.">
        <title>Complete Genome Sequence of Polycladomyces abyssicola JIR-001T, Isolated from Hemipelagic Sediment in Deep Seawater.</title>
        <authorList>
            <person name="Tsubouchi T."/>
            <person name="Kaneko Y."/>
        </authorList>
    </citation>
    <scope>NUCLEOTIDE SEQUENCE</scope>
    <source>
        <strain evidence="2">JIR-001</strain>
    </source>
</reference>
<evidence type="ECO:0000313" key="3">
    <source>
        <dbReference type="Proteomes" id="UP000677436"/>
    </source>
</evidence>
<dbReference type="CDD" id="cd06558">
    <property type="entry name" value="crotonase-like"/>
    <property type="match status" value="1"/>
</dbReference>
<evidence type="ECO:0000313" key="2">
    <source>
        <dbReference type="EMBL" id="BCU82272.1"/>
    </source>
</evidence>
<reference evidence="2" key="1">
    <citation type="journal article" date="2013" name="Int. J. Syst. Evol. Microbiol.">
        <title>Polycladomyces abyssicola gen. nov., sp. nov., a thermophilic filamentous bacterium isolated from hemipelagic sediment.</title>
        <authorList>
            <person name="Tsubouchi T."/>
            <person name="Shimane Y."/>
            <person name="Mori K."/>
            <person name="Usui K."/>
            <person name="Hiraki T."/>
            <person name="Tame A."/>
            <person name="Uematsu K."/>
            <person name="Maruyama T."/>
            <person name="Hatada Y."/>
        </authorList>
    </citation>
    <scope>NUCLEOTIDE SEQUENCE</scope>
    <source>
        <strain evidence="2">JIR-001</strain>
    </source>
</reference>
<dbReference type="InterPro" id="IPR029045">
    <property type="entry name" value="ClpP/crotonase-like_dom_sf"/>
</dbReference>
<dbReference type="RefSeq" id="WP_212772626.1">
    <property type="nucleotide sequence ID" value="NZ_AP024601.1"/>
</dbReference>
<evidence type="ECO:0000256" key="1">
    <source>
        <dbReference type="ARBA" id="ARBA00005254"/>
    </source>
</evidence>
<dbReference type="GO" id="GO:0003824">
    <property type="term" value="F:catalytic activity"/>
    <property type="evidence" value="ECO:0007669"/>
    <property type="project" value="UniProtKB-ARBA"/>
</dbReference>